<dbReference type="SFLD" id="SFLDF00273">
    <property type="entry name" value="(dimethylallyl)adenosine_tRNA"/>
    <property type="match status" value="1"/>
</dbReference>
<name>A0A3D8M4R7_9ALTE</name>
<evidence type="ECO:0000259" key="15">
    <source>
        <dbReference type="PROSITE" id="PS50926"/>
    </source>
</evidence>
<dbReference type="AlphaFoldDB" id="A0A3D8M4R7"/>
<keyword evidence="9 14" id="KW-0411">Iron-sulfur</keyword>
<comment type="similarity">
    <text evidence="14">Belongs to the methylthiotransferase family. MiaB subfamily.</text>
</comment>
<dbReference type="InterPro" id="IPR023404">
    <property type="entry name" value="rSAM_horseshoe"/>
</dbReference>
<reference evidence="19" key="1">
    <citation type="submission" date="2018-08" db="EMBL/GenBank/DDBJ databases">
        <authorList>
            <person name="Zhang J."/>
            <person name="Du Z.-J."/>
        </authorList>
    </citation>
    <scope>NUCLEOTIDE SEQUENCE [LARGE SCALE GENOMIC DNA]</scope>
    <source>
        <strain evidence="19">KCTC 52655</strain>
    </source>
</reference>
<dbReference type="GO" id="GO:0046872">
    <property type="term" value="F:metal ion binding"/>
    <property type="evidence" value="ECO:0007669"/>
    <property type="project" value="UniProtKB-KW"/>
</dbReference>
<dbReference type="InterPro" id="IPR038135">
    <property type="entry name" value="Methylthiotransferase_N_sf"/>
</dbReference>
<dbReference type="InterPro" id="IPR006463">
    <property type="entry name" value="MiaB_methiolase"/>
</dbReference>
<evidence type="ECO:0000256" key="8">
    <source>
        <dbReference type="ARBA" id="ARBA00023004"/>
    </source>
</evidence>
<feature type="domain" description="TRAM" evidence="15">
    <location>
        <begin position="378"/>
        <end position="441"/>
    </location>
</feature>
<evidence type="ECO:0000256" key="1">
    <source>
        <dbReference type="ARBA" id="ARBA00003234"/>
    </source>
</evidence>
<evidence type="ECO:0000256" key="10">
    <source>
        <dbReference type="ARBA" id="ARBA00033765"/>
    </source>
</evidence>
<dbReference type="InterPro" id="IPR020612">
    <property type="entry name" value="Methylthiotransferase_CS"/>
</dbReference>
<feature type="binding site" evidence="14">
    <location>
        <position position="49"/>
    </location>
    <ligand>
        <name>[4Fe-4S] cluster</name>
        <dbReference type="ChEBI" id="CHEBI:49883"/>
        <label>1</label>
    </ligand>
</feature>
<dbReference type="SFLD" id="SFLDS00029">
    <property type="entry name" value="Radical_SAM"/>
    <property type="match status" value="1"/>
</dbReference>
<dbReference type="GO" id="GO:0051539">
    <property type="term" value="F:4 iron, 4 sulfur cluster binding"/>
    <property type="evidence" value="ECO:0007669"/>
    <property type="project" value="UniProtKB-UniRule"/>
</dbReference>
<dbReference type="PROSITE" id="PS51449">
    <property type="entry name" value="MTTASE_N"/>
    <property type="match status" value="1"/>
</dbReference>
<dbReference type="SMART" id="SM00729">
    <property type="entry name" value="Elp3"/>
    <property type="match status" value="1"/>
</dbReference>
<keyword evidence="7 14" id="KW-0479">Metal-binding</keyword>
<evidence type="ECO:0000256" key="3">
    <source>
        <dbReference type="ARBA" id="ARBA00022490"/>
    </source>
</evidence>
<dbReference type="PROSITE" id="PS50926">
    <property type="entry name" value="TRAM"/>
    <property type="match status" value="1"/>
</dbReference>
<dbReference type="NCBIfam" id="TIGR00089">
    <property type="entry name" value="MiaB/RimO family radical SAM methylthiotransferase"/>
    <property type="match status" value="1"/>
</dbReference>
<dbReference type="EMBL" id="QRHA01000009">
    <property type="protein sequence ID" value="RDV24570.1"/>
    <property type="molecule type" value="Genomic_DNA"/>
</dbReference>
<dbReference type="CDD" id="cd01335">
    <property type="entry name" value="Radical_SAM"/>
    <property type="match status" value="1"/>
</dbReference>
<keyword evidence="5 14" id="KW-0949">S-adenosyl-L-methionine</keyword>
<evidence type="ECO:0000313" key="18">
    <source>
        <dbReference type="EMBL" id="RDV24570.1"/>
    </source>
</evidence>
<dbReference type="PROSITE" id="PS01278">
    <property type="entry name" value="MTTASE_RADICAL"/>
    <property type="match status" value="1"/>
</dbReference>
<evidence type="ECO:0000256" key="14">
    <source>
        <dbReference type="HAMAP-Rule" id="MF_01864"/>
    </source>
</evidence>
<dbReference type="SFLD" id="SFLDG01061">
    <property type="entry name" value="methylthiotransferase"/>
    <property type="match status" value="1"/>
</dbReference>
<comment type="subcellular location">
    <subcellularLocation>
        <location evidence="14">Cytoplasm</location>
    </subcellularLocation>
</comment>
<evidence type="ECO:0000256" key="2">
    <source>
        <dbReference type="ARBA" id="ARBA00022485"/>
    </source>
</evidence>
<dbReference type="SFLD" id="SFLDG01082">
    <property type="entry name" value="B12-binding_domain_containing"/>
    <property type="match status" value="1"/>
</dbReference>
<dbReference type="InterPro" id="IPR005839">
    <property type="entry name" value="Methylthiotransferase"/>
</dbReference>
<evidence type="ECO:0000313" key="19">
    <source>
        <dbReference type="Proteomes" id="UP000256561"/>
    </source>
</evidence>
<feature type="domain" description="Radical SAM core" evidence="17">
    <location>
        <begin position="143"/>
        <end position="375"/>
    </location>
</feature>
<dbReference type="Gene3D" id="3.80.30.20">
    <property type="entry name" value="tm_1862 like domain"/>
    <property type="match status" value="1"/>
</dbReference>
<dbReference type="InterPro" id="IPR006638">
    <property type="entry name" value="Elp3/MiaA/NifB-like_rSAM"/>
</dbReference>
<feature type="domain" description="MTTase N-terminal" evidence="16">
    <location>
        <begin position="3"/>
        <end position="120"/>
    </location>
</feature>
<evidence type="ECO:0000256" key="9">
    <source>
        <dbReference type="ARBA" id="ARBA00023014"/>
    </source>
</evidence>
<evidence type="ECO:0000256" key="4">
    <source>
        <dbReference type="ARBA" id="ARBA00022679"/>
    </source>
</evidence>
<dbReference type="PROSITE" id="PS51918">
    <property type="entry name" value="RADICAL_SAM"/>
    <property type="match status" value="1"/>
</dbReference>
<evidence type="ECO:0000256" key="12">
    <source>
        <dbReference type="ARBA" id="ARBA00052380"/>
    </source>
</evidence>
<dbReference type="FunFam" id="3.40.50.12160:FF:000001">
    <property type="entry name" value="tRNA-2-methylthio-N(6)-dimethylallyladenosine synthase"/>
    <property type="match status" value="1"/>
</dbReference>
<dbReference type="Pfam" id="PF00919">
    <property type="entry name" value="UPF0004"/>
    <property type="match status" value="1"/>
</dbReference>
<proteinExistence type="inferred from homology"/>
<dbReference type="PANTHER" id="PTHR43020">
    <property type="entry name" value="CDK5 REGULATORY SUBUNIT-ASSOCIATED PROTEIN 1"/>
    <property type="match status" value="1"/>
</dbReference>
<dbReference type="SUPFAM" id="SSF102114">
    <property type="entry name" value="Radical SAM enzymes"/>
    <property type="match status" value="1"/>
</dbReference>
<dbReference type="Proteomes" id="UP000256561">
    <property type="component" value="Unassembled WGS sequence"/>
</dbReference>
<dbReference type="FunFam" id="3.80.30.20:FF:000001">
    <property type="entry name" value="tRNA-2-methylthio-N(6)-dimethylallyladenosine synthase 2"/>
    <property type="match status" value="1"/>
</dbReference>
<feature type="binding site" evidence="14">
    <location>
        <position position="164"/>
    </location>
    <ligand>
        <name>[4Fe-4S] cluster</name>
        <dbReference type="ChEBI" id="CHEBI:49883"/>
        <label>2</label>
        <note>4Fe-4S-S-AdoMet</note>
    </ligand>
</feature>
<keyword evidence="3 14" id="KW-0963">Cytoplasm</keyword>
<dbReference type="NCBIfam" id="TIGR01574">
    <property type="entry name" value="miaB-methiolase"/>
    <property type="match status" value="1"/>
</dbReference>
<evidence type="ECO:0000256" key="7">
    <source>
        <dbReference type="ARBA" id="ARBA00022723"/>
    </source>
</evidence>
<comment type="caution">
    <text evidence="18">The sequence shown here is derived from an EMBL/GenBank/DDBJ whole genome shotgun (WGS) entry which is preliminary data.</text>
</comment>
<sequence length="478" mass="53584">MTKKLYIKTWGCQMNEYDSEKMADLLDSTHGFTLAEEAEDADVILLNTCSIREKAQEKVFHQLGRWKTLKQHKPDLVIGVGGCVASQEGDHIRQRAPFVDLVFGPQTLHRLPEMLDQLKSGSKSVVDVSFPEIEKFDRLPEPRAEGPTAFVSIMEGCSKYCSFCVVPYTRGEEVSRPVDDVLLEVAQLAEQGVREVNLLGQNVNAFRGEHHDGTICRFAELLELVAAIDGIDRIRYTTSHPVEFTDDIIEAYANIPELVDHLHLPVQSGSDRILNLMKRGHTALEYKSKIRKLRKVRPNISMSSDFIVGFPGETDEDFEATMDLIQAVDYDLSFSFIYSARPGTPAADAVDDVSEEAKKQRLYVLQQRINQQALRIARNMLGTRQRILVEGPSKKNVMELSGRTENNRVVNFEGTPDMIGEFVDVEITDVFANSLRGTVVQREKDMGLRVAVSPQSIMAKRSSNQPDELGVGQFVPAP</sequence>
<feature type="binding site" evidence="14">
    <location>
        <position position="83"/>
    </location>
    <ligand>
        <name>[4Fe-4S] cluster</name>
        <dbReference type="ChEBI" id="CHEBI:49883"/>
        <label>1</label>
    </ligand>
</feature>
<evidence type="ECO:0000256" key="13">
    <source>
        <dbReference type="ARBA" id="ARBA00052587"/>
    </source>
</evidence>
<feature type="binding site" evidence="14">
    <location>
        <position position="161"/>
    </location>
    <ligand>
        <name>[4Fe-4S] cluster</name>
        <dbReference type="ChEBI" id="CHEBI:49883"/>
        <label>2</label>
        <note>4Fe-4S-S-AdoMet</note>
    </ligand>
</feature>
<comment type="catalytic activity">
    <reaction evidence="13">
        <text>N(6)-dimethylallyladenosine(37) in tRNA + (sulfur carrier)-SH + AH2 + 2 S-adenosyl-L-methionine = 2-methylsulfanyl-N(6)-dimethylallyladenosine(37) in tRNA + (sulfur carrier)-H + 5'-deoxyadenosine + L-methionine + A + S-adenosyl-L-homocysteine + 2 H(+)</text>
        <dbReference type="Rhea" id="RHEA:37067"/>
        <dbReference type="Rhea" id="RHEA-COMP:10375"/>
        <dbReference type="Rhea" id="RHEA-COMP:10376"/>
        <dbReference type="Rhea" id="RHEA-COMP:14737"/>
        <dbReference type="Rhea" id="RHEA-COMP:14739"/>
        <dbReference type="ChEBI" id="CHEBI:13193"/>
        <dbReference type="ChEBI" id="CHEBI:15378"/>
        <dbReference type="ChEBI" id="CHEBI:17319"/>
        <dbReference type="ChEBI" id="CHEBI:17499"/>
        <dbReference type="ChEBI" id="CHEBI:29917"/>
        <dbReference type="ChEBI" id="CHEBI:57844"/>
        <dbReference type="ChEBI" id="CHEBI:57856"/>
        <dbReference type="ChEBI" id="CHEBI:59789"/>
        <dbReference type="ChEBI" id="CHEBI:64428"/>
        <dbReference type="ChEBI" id="CHEBI:74415"/>
        <dbReference type="ChEBI" id="CHEBI:74417"/>
        <dbReference type="EC" id="2.8.4.3"/>
    </reaction>
    <physiologicalReaction direction="left-to-right" evidence="13">
        <dbReference type="Rhea" id="RHEA:37068"/>
    </physiologicalReaction>
</comment>
<dbReference type="HAMAP" id="MF_01864">
    <property type="entry name" value="tRNA_metthiotr_MiaB"/>
    <property type="match status" value="1"/>
</dbReference>
<dbReference type="InterPro" id="IPR007197">
    <property type="entry name" value="rSAM"/>
</dbReference>
<keyword evidence="6 14" id="KW-0819">tRNA processing</keyword>
<accession>A0A3D8M4R7</accession>
<keyword evidence="4 14" id="KW-0808">Transferase</keyword>
<dbReference type="InterPro" id="IPR058240">
    <property type="entry name" value="rSAM_sf"/>
</dbReference>
<comment type="function">
    <text evidence="1 14">Catalyzes the methylthiolation of N6-(dimethylallyl)adenosine (i(6)A), leading to the formation of 2-methylthio-N6-(dimethylallyl)adenosine (ms(2)i(6)A) at position 37 in tRNAs that read codons beginning with uridine.</text>
</comment>
<dbReference type="InterPro" id="IPR002792">
    <property type="entry name" value="TRAM_dom"/>
</dbReference>
<comment type="subunit">
    <text evidence="14">Monomer.</text>
</comment>
<evidence type="ECO:0000256" key="6">
    <source>
        <dbReference type="ARBA" id="ARBA00022694"/>
    </source>
</evidence>
<feature type="binding site" evidence="14">
    <location>
        <position position="157"/>
    </location>
    <ligand>
        <name>[4Fe-4S] cluster</name>
        <dbReference type="ChEBI" id="CHEBI:49883"/>
        <label>2</label>
        <note>4Fe-4S-S-AdoMet</note>
    </ligand>
</feature>
<dbReference type="InterPro" id="IPR013848">
    <property type="entry name" value="Methylthiotransferase_N"/>
</dbReference>
<organism evidence="18 19">
    <name type="scientific">Alteromonas aestuariivivens</name>
    <dbReference type="NCBI Taxonomy" id="1938339"/>
    <lineage>
        <taxon>Bacteria</taxon>
        <taxon>Pseudomonadati</taxon>
        <taxon>Pseudomonadota</taxon>
        <taxon>Gammaproteobacteria</taxon>
        <taxon>Alteromonadales</taxon>
        <taxon>Alteromonadaceae</taxon>
        <taxon>Alteromonas/Salinimonas group</taxon>
        <taxon>Alteromonas</taxon>
    </lineage>
</organism>
<dbReference type="GO" id="GO:0005829">
    <property type="term" value="C:cytosol"/>
    <property type="evidence" value="ECO:0007669"/>
    <property type="project" value="TreeGrafter"/>
</dbReference>
<evidence type="ECO:0000259" key="17">
    <source>
        <dbReference type="PROSITE" id="PS51918"/>
    </source>
</evidence>
<gene>
    <name evidence="14" type="primary">miaB</name>
    <name evidence="18" type="ORF">DXV75_12775</name>
</gene>
<keyword evidence="8 14" id="KW-0408">Iron</keyword>
<dbReference type="GO" id="GO:0035597">
    <property type="term" value="F:tRNA-2-methylthio-N(6)-dimethylallyladenosine(37) synthase activity"/>
    <property type="evidence" value="ECO:0007669"/>
    <property type="project" value="UniProtKB-EC"/>
</dbReference>
<evidence type="ECO:0000256" key="5">
    <source>
        <dbReference type="ARBA" id="ARBA00022691"/>
    </source>
</evidence>
<dbReference type="OrthoDB" id="9805215at2"/>
<dbReference type="Pfam" id="PF01938">
    <property type="entry name" value="TRAM"/>
    <property type="match status" value="1"/>
</dbReference>
<keyword evidence="2 14" id="KW-0004">4Fe-4S</keyword>
<dbReference type="PANTHER" id="PTHR43020:SF2">
    <property type="entry name" value="MITOCHONDRIAL TRNA METHYLTHIOTRANSFERASE CDK5RAP1"/>
    <property type="match status" value="1"/>
</dbReference>
<dbReference type="Gene3D" id="3.40.50.12160">
    <property type="entry name" value="Methylthiotransferase, N-terminal domain"/>
    <property type="match status" value="1"/>
</dbReference>
<dbReference type="Pfam" id="PF04055">
    <property type="entry name" value="Radical_SAM"/>
    <property type="match status" value="1"/>
</dbReference>
<keyword evidence="19" id="KW-1185">Reference proteome</keyword>
<comment type="cofactor">
    <cofactor evidence="14">
        <name>[4Fe-4S] cluster</name>
        <dbReference type="ChEBI" id="CHEBI:49883"/>
    </cofactor>
    <text evidence="14">Binds 2 [4Fe-4S] clusters. One cluster is coordinated with 3 cysteines and an exchangeable S-adenosyl-L-methionine.</text>
</comment>
<dbReference type="RefSeq" id="WP_115593816.1">
    <property type="nucleotide sequence ID" value="NZ_QRHA01000009.1"/>
</dbReference>
<evidence type="ECO:0000256" key="11">
    <source>
        <dbReference type="ARBA" id="ARBA00050926"/>
    </source>
</evidence>
<protein>
    <recommendedName>
        <fullName evidence="10 14">tRNA-2-methylthio-N(6)-dimethylallyladenosine synthase</fullName>
        <ecNumber evidence="10 14">2.8.4.3</ecNumber>
    </recommendedName>
    <alternativeName>
        <fullName evidence="14">(Dimethylallyl)adenosine tRNA methylthiotransferase MiaB</fullName>
    </alternativeName>
    <alternativeName>
        <fullName evidence="14">tRNA-i(6)A37 methylthiotransferase</fullName>
    </alternativeName>
</protein>
<feature type="binding site" evidence="14">
    <location>
        <position position="12"/>
    </location>
    <ligand>
        <name>[4Fe-4S] cluster</name>
        <dbReference type="ChEBI" id="CHEBI:49883"/>
        <label>1</label>
    </ligand>
</feature>
<comment type="catalytic activity">
    <reaction evidence="12">
        <text>2-thio-N(6)-dimethylallyladenosine(37) in tRNA + S-adenosyl-L-methionine = 2-methylsulfanyl-N(6)-dimethylallyladenosine(37) in tRNA + S-adenosyl-L-homocysteine + H(+)</text>
        <dbReference type="Rhea" id="RHEA:37063"/>
        <dbReference type="Rhea" id="RHEA-COMP:10376"/>
        <dbReference type="Rhea" id="RHEA-COMP:10377"/>
        <dbReference type="ChEBI" id="CHEBI:15378"/>
        <dbReference type="ChEBI" id="CHEBI:57856"/>
        <dbReference type="ChEBI" id="CHEBI:59789"/>
        <dbReference type="ChEBI" id="CHEBI:74416"/>
        <dbReference type="ChEBI" id="CHEBI:74417"/>
    </reaction>
    <physiologicalReaction direction="left-to-right" evidence="12">
        <dbReference type="Rhea" id="RHEA:37064"/>
    </physiologicalReaction>
</comment>
<evidence type="ECO:0000259" key="16">
    <source>
        <dbReference type="PROSITE" id="PS51449"/>
    </source>
</evidence>
<comment type="catalytic activity">
    <reaction evidence="11">
        <text>N(6)-dimethylallyladenosine(37) in tRNA + (sulfur carrier)-SH + AH2 + S-adenosyl-L-methionine = 2-thio-N(6)-dimethylallyladenosine(37) in tRNA + (sulfur carrier)-H + 5'-deoxyadenosine + L-methionine + A + H(+)</text>
        <dbReference type="Rhea" id="RHEA:36339"/>
        <dbReference type="Rhea" id="RHEA-COMP:10375"/>
        <dbReference type="Rhea" id="RHEA-COMP:10377"/>
        <dbReference type="Rhea" id="RHEA-COMP:14737"/>
        <dbReference type="Rhea" id="RHEA-COMP:14739"/>
        <dbReference type="ChEBI" id="CHEBI:13193"/>
        <dbReference type="ChEBI" id="CHEBI:15378"/>
        <dbReference type="ChEBI" id="CHEBI:17319"/>
        <dbReference type="ChEBI" id="CHEBI:17499"/>
        <dbReference type="ChEBI" id="CHEBI:29917"/>
        <dbReference type="ChEBI" id="CHEBI:57844"/>
        <dbReference type="ChEBI" id="CHEBI:59789"/>
        <dbReference type="ChEBI" id="CHEBI:64428"/>
        <dbReference type="ChEBI" id="CHEBI:74415"/>
        <dbReference type="ChEBI" id="CHEBI:74416"/>
    </reaction>
    <physiologicalReaction direction="left-to-right" evidence="11">
        <dbReference type="Rhea" id="RHEA:36340"/>
    </physiologicalReaction>
</comment>
<dbReference type="EC" id="2.8.4.3" evidence="10 14"/>